<name>A0AAD9G787_BABDI</name>
<dbReference type="EMBL" id="JAHBMH010000073">
    <property type="protein sequence ID" value="KAK1933078.1"/>
    <property type="molecule type" value="Genomic_DNA"/>
</dbReference>
<dbReference type="AlphaFoldDB" id="A0AAD9G787"/>
<protein>
    <submittedName>
        <fullName evidence="1">Uncharacterized protein</fullName>
    </submittedName>
</protein>
<evidence type="ECO:0000313" key="2">
    <source>
        <dbReference type="Proteomes" id="UP001195914"/>
    </source>
</evidence>
<gene>
    <name evidence="1" type="ORF">X943_002081</name>
</gene>
<reference evidence="1" key="1">
    <citation type="journal article" date="2014" name="Nucleic Acids Res.">
        <title>The evolutionary dynamics of variant antigen genes in Babesia reveal a history of genomic innovation underlying host-parasite interaction.</title>
        <authorList>
            <person name="Jackson A.P."/>
            <person name="Otto T.D."/>
            <person name="Darby A."/>
            <person name="Ramaprasad A."/>
            <person name="Xia D."/>
            <person name="Echaide I.E."/>
            <person name="Farber M."/>
            <person name="Gahlot S."/>
            <person name="Gamble J."/>
            <person name="Gupta D."/>
            <person name="Gupta Y."/>
            <person name="Jackson L."/>
            <person name="Malandrin L."/>
            <person name="Malas T.B."/>
            <person name="Moussa E."/>
            <person name="Nair M."/>
            <person name="Reid A.J."/>
            <person name="Sanders M."/>
            <person name="Sharma J."/>
            <person name="Tracey A."/>
            <person name="Quail M.A."/>
            <person name="Weir W."/>
            <person name="Wastling J.M."/>
            <person name="Hall N."/>
            <person name="Willadsen P."/>
            <person name="Lingelbach K."/>
            <person name="Shiels B."/>
            <person name="Tait A."/>
            <person name="Berriman M."/>
            <person name="Allred D.R."/>
            <person name="Pain A."/>
        </authorList>
    </citation>
    <scope>NUCLEOTIDE SEQUENCE</scope>
    <source>
        <strain evidence="1">1802A</strain>
    </source>
</reference>
<sequence length="809" mass="90095">MQRFIAALGAAKPAQLPQLGLRLANRLAGPRPPQQFWMEYVRMTGEAGTFSRLSPHSKCLLTCVACRLGSDVAKASQADQLVKRVFKDVISAKALCLLNLELINMLLVASYTLKVPISTEQMQQILTRGHQLVEQNNYFNVEFTVSILHSLGSLARAYPRLRPQISSSDLLRWVMVNFDTLSRSLNTRELSLVTYAFDKLHVLNDTLASVIVENVKAKQSEIEGQTLSTILLACASHPGTSHVLTILRENVRKTAANVTGREACNICCAYLKAGRWDESLFSLLESALPGMNPQELCNVVNLMIHKNVNPTHSFKDSYIDHINAAVGRFQLSLLDALTLAQSLSCWGLMQRVKKQDLDRALTLVIQSDKSTVCSKHVYLLHYCFTIECHRAAVACTKMIAASLDAHALNNKEMVVLYNAMCNIDAEKEAVVKVEDIIRRRLTEGKRFSDIDMQTLAYWGDVNMLRLITKSRFGGNLVPNYMNTKLLALIVKGYQNEETIELARHAIEKTLIGTHQAVDSLQKGDNAPSTINGAYVHATPEIRHDCRTVVATCEILPVMQGKMDVVSIFGDTLARISAEYGFQNIDVKLLVALLSVARKLNVRLEDLTLIANLVMQGLDGDITHLGFLEYLNAVYRLEIEVTDVHKVLKYAERVIIASCENRVKEAIALTLASMCFSGIIPANAISTVIASVLAYPGKSTYMLEKALFLYLQSNGPTTLSMYDGIEEMLYRMRQRKINGPTLHRQTTRANSYTAEQTDLHRDIAEEQNQVQSSVYATLQKYLDSGTKPGMVCAEAPLAFDYIADILITRL</sequence>
<comment type="caution">
    <text evidence="1">The sequence shown here is derived from an EMBL/GenBank/DDBJ whole genome shotgun (WGS) entry which is preliminary data.</text>
</comment>
<dbReference type="Proteomes" id="UP001195914">
    <property type="component" value="Unassembled WGS sequence"/>
</dbReference>
<proteinExistence type="predicted"/>
<organism evidence="1 2">
    <name type="scientific">Babesia divergens</name>
    <dbReference type="NCBI Taxonomy" id="32595"/>
    <lineage>
        <taxon>Eukaryota</taxon>
        <taxon>Sar</taxon>
        <taxon>Alveolata</taxon>
        <taxon>Apicomplexa</taxon>
        <taxon>Aconoidasida</taxon>
        <taxon>Piroplasmida</taxon>
        <taxon>Babesiidae</taxon>
        <taxon>Babesia</taxon>
    </lineage>
</organism>
<keyword evidence="2" id="KW-1185">Reference proteome</keyword>
<accession>A0AAD9G787</accession>
<evidence type="ECO:0000313" key="1">
    <source>
        <dbReference type="EMBL" id="KAK1933078.1"/>
    </source>
</evidence>
<reference evidence="1" key="2">
    <citation type="submission" date="2021-05" db="EMBL/GenBank/DDBJ databases">
        <authorList>
            <person name="Pain A."/>
        </authorList>
    </citation>
    <scope>NUCLEOTIDE SEQUENCE</scope>
    <source>
        <strain evidence="1">1802A</strain>
    </source>
</reference>